<evidence type="ECO:0000259" key="2">
    <source>
        <dbReference type="PROSITE" id="PS50268"/>
    </source>
</evidence>
<dbReference type="PANTHER" id="PTHR14139">
    <property type="entry name" value="CALSYNTENIN"/>
    <property type="match status" value="1"/>
</dbReference>
<evidence type="ECO:0000313" key="3">
    <source>
        <dbReference type="EMBL" id="QBC42401.1"/>
    </source>
</evidence>
<keyword evidence="4" id="KW-1185">Reference proteome</keyword>
<dbReference type="InterPro" id="IPR002126">
    <property type="entry name" value="Cadherin-like_dom"/>
</dbReference>
<dbReference type="InterPro" id="IPR001343">
    <property type="entry name" value="Hemolysn_Ca-bd"/>
</dbReference>
<dbReference type="KEGG" id="ifl:C1H71_01695"/>
<dbReference type="GO" id="GO:0007156">
    <property type="term" value="P:homophilic cell adhesion via plasma membrane adhesion molecules"/>
    <property type="evidence" value="ECO:0007669"/>
    <property type="project" value="InterPro"/>
</dbReference>
<dbReference type="InterPro" id="IPR040853">
    <property type="entry name" value="RapA2_cadherin-like"/>
</dbReference>
<dbReference type="InterPro" id="IPR010221">
    <property type="entry name" value="VCBS_dom"/>
</dbReference>
<dbReference type="NCBIfam" id="TIGR01965">
    <property type="entry name" value="VCBS_repeat"/>
    <property type="match status" value="31"/>
</dbReference>
<dbReference type="Pfam" id="PF00353">
    <property type="entry name" value="HemolysinCabind"/>
    <property type="match status" value="3"/>
</dbReference>
<dbReference type="Pfam" id="PF17963">
    <property type="entry name" value="Big_9"/>
    <property type="match status" value="4"/>
</dbReference>
<dbReference type="EMBL" id="CP025781">
    <property type="protein sequence ID" value="QBC42401.1"/>
    <property type="molecule type" value="Genomic_DNA"/>
</dbReference>
<protein>
    <recommendedName>
        <fullName evidence="2">Cadherin domain-containing protein</fullName>
    </recommendedName>
</protein>
<dbReference type="PANTHER" id="PTHR14139:SF2">
    <property type="entry name" value="CALSYNTENIN-1"/>
    <property type="match status" value="1"/>
</dbReference>
<name>A0A7G3G551_9NEIS</name>
<feature type="compositionally biased region" description="Polar residues" evidence="1">
    <location>
        <begin position="300"/>
        <end position="317"/>
    </location>
</feature>
<dbReference type="InterPro" id="IPR018511">
    <property type="entry name" value="Hemolysin-typ_Ca-bd_CS"/>
</dbReference>
<dbReference type="RefSeq" id="WP_130105021.1">
    <property type="nucleotide sequence ID" value="NZ_CP025781.1"/>
</dbReference>
<dbReference type="Pfam" id="PF17803">
    <property type="entry name" value="Cadherin_4"/>
    <property type="match status" value="25"/>
</dbReference>
<gene>
    <name evidence="3" type="ORF">C1H71_01695</name>
</gene>
<sequence>MAEQIKTTQAHATIVQIDGKVYLRDASGKTVPLQKGQELNEAQILVTDADGYVQLQIPNGQLIDIGPTRTVQIDAQMLGSATFDAATAAINDLAASTAKIATAINNGQDLSTELEATAAGLGGTGQGEGHSFVQLLRVAEGVNPLAFNFATNFETTPNDAPPTQAIIVAEQGILAVNDAVTLEEDGQSRINVLGNDSGNNITVSSASASNGTVVINTDGTITYKPNANYNGPDQITYTITDANGAVSSATVAVTVTPVNDLPTQVDNNGNPTSTPVQISTKEDTPIAGKVNAKDPDGDTLTFTPKDQPTHGSVTVNPDGSYVYTPAPDYNGKDSFTVTVGDGKGGTAIIVVDVTVDPVNDAPVGNNQSVTTPEDTPITGKLIASDKDGDPLTFVAKDQPTHGTVTVKPDGSYVYTPAPDYNGKDSFTVTVGDGKGGTAIITIDVGITPVEDPTNISGTDLGIVQEDGVLIAEGKLNVSDKDAGQSEMQPAFIQNEFGTFAIDKDGKWSFTLDNNAKEVQALTSQDSFDKTFTVQSLDGTTHDVVVTIKGQDDAAKITPNKPGDDAGQVKEDTVLTTSGTLLVNDKDAGQSSFQAQTDTDGTYGKFSIDADGKWIYVLNNAASNVQALKDGEVKTETFTVKSADGTTSNVVVAIIGTNDAAIITPNKPGDDAGQVKEDVTLTTSGTLLVNDKDAGQSSFQAQTDVMGTYGKFSIDANGKWTYVLNNAASNVQELKEGETKTETFTVKSADGTTSNVVVTIVGTNDAAIITPNKPGDDAGQVKEDVTLTTSGTLLVNDKDAGQSSFQAQTDVAGTYGKFSIDENGKWTYALNNAAANVQALAEGEIKTETFAVKSADGSTSSVVVTIVGTNDAAIITPNKPGDDAGQVKEDVTLTTSGTLLVNDKDAGQSSFQAQTNVAGTYGKFSIGTDGKWTYALNNAAANVQALAEGEIKTETFAVKSADGSTSSVVVTIVGTNDAAIITPNKPGDDAGQVKEDVTPTTSGTLLVNDKDAGQSSFQAQTDADGTYGKFSIGTDGKWTYALNNAAANVQALAEGEIKTETFAVKSADGSTSSVVVTIFGTNDAAIITPNKPGDDAGQVKEDVTLTTSGTLLVNDKDAGQSNFQAQIGTDGTYGKFSIDANGTWTYVLNNSSTNVQELKEGETKTETFVVKSADGTTSNVVVTIVGTNDAAIITPSKPSDDAGSVKEDTTLTTSGTLLVNDKDAGQSSFQAQTDVAGTYGKFSIGMDGKWTYALNNNDPIVQALKDGEVKTETFTVKSADGTTSTITVTVNGTNETATVGHGAVQEDTVQSSTGTLTATGGATFVPQTDAAGTYGKLTLGSDGKWTYTLNNDADNVQALKTGETKTESFDVVLSDGTKTTITIDVQGLDDKAIITPSKLGDDTGAVKEDTTLTTSGTLLVNDKDTGQSSFQAQTDLAGTYGKFSINANGKWTYALNNAAANVQALNEGETKTETFAVKSADGTTSSVVVTIVGTNDAAIITPNKPGDDAGQVKEDVTLTTSGTLLVNDKDTGQSSFQAQTDLAGTYGKFSIGTDGKWTYALNNSATNVQELKESETKTETFIVKSADGTTSSVVVTIVGTNDAAVITPSKLGDDAGQVKEDVTLTTSGTLLVNDKDAGQSSFQAQTDLAGTYGKFSINANGKWTYALNNAAANVQALNEGEAKTETFAVKSADGTTSNVVVTIIGTNDTAIITPNKPGDDADQVKEDVTLTTSGTLLVNDKDTGQSSFQAQTDTDGTYGKFSIDANGKWIYALNNSATNVQALDEGETKTETFAVKSADGTTSSVVVTIVGTNDAAIITPNKPGDDVGQVKEDVTLTTSGTLLVNDKDAGQSSFQAQTDLAGTYGKFSIGTDGKWTYALNNNDPIVQALKDGDVKTETFTVKSADGTTSTITVTVNGSNESASVGHGAVQEDTVQSSSGTLTATGGATFVTQTNTAGTYGKLTVGSDGKWTYILNNDADNVQALKTGESKTESFDVTLSDGTKTTITIDVQGLDDKAVITPSQPGDDAGSVKEDTTLTTSGTLLVNDKDAGQSSFQAQTDTDGTYGKFSIDANGKWTYALNNSATNVQELKEGETKTETFVVKSADGTTSNVVVTIVGTNDTAIITPNKPGDDAGQVKEDVTLTTSGTLLVNDKDAGQSSFQAQTDLAGTYGKFSIDVNGKWTYALNNAAANVQALAEGEIKTETFAVKSADGTTSNVVVTIVGTNDAAIITPSKPSDDAGQVKEDVTLTTSGTLLVNDKDAGQSSFQAQTDVAGTYGKFSIDVNGKWTYALNNAAANVQALAEGEIKTETFAVKSADGTTSNVVVTIVGTNDAAIITPSKPSDDAGQVKEDVTLTTSGTLLVNDKDAGQSSFQAQTDVAGTYGKFSIDANGKWTYVLNNAASNVQELKEGETKTETFVVKSADGTTSNVVVTIVGTNDTAIITPNKPGDDAGQVKEDVTLTTSGTLLVNDKDAGQSSFQAQTDTDGTYGKFSIGTDGKWTYVLNNAAANVQALAEGETKTETFVVKSADGTTSSVVVTIVGTNDAAIITQNKPGDDAGQAKEDVTLTTSGTLLVNDKDAGQSSFQAQTDVAGTYGKFSIDVNGKWTYALNNAAANVQALNEGEAKTETFAVKSADGTTSNVVVTIIGTNDTAIITPNKPGDDAGQVKEDVTLTTSGTLLVNDKDAGQSSFQAQTDVTGTYGKFSIDVNGKWTYALNNSATNIQELKEGETKTETFAVKSADGTTSSVVVTIVGTNDAAIITPSKLGDDTGSVKEDTTLTTSGTLLVNDKDAGQSSFQAQTDLAGTYGKFSIDANGKWIYALNNSATNVQELKEGETKTETFAVKSADGTTSNVVVTIVGTNDAAIITPSKLGDDTGSVKEDTTLTTSGTLLVNDKDAGQSSFQEQADVAGTYGKFSVDVNGKWTYALNNSATNVQELKEGETETETFAVKSADGTTSNVVVTIIGTNDAAIITPSKLGDDTGSVKEDTTLTTSGTLLVNDKDAGQSSFQAQTDAAGTYGKFSIDANGKWTYALNNNDPIVQALKDGDVKTETFTVKSADGTTSTITVTVNGSNESASVGHGAVQEDTVQSSTGTLTATGGATFMPQTDAAGTYGKLTLSSDGKWTYILNNDADNVQALKTGESKTESFDVTLSDGTKTTITIDVQGLNDKAIIGQGQGDVGAGTVKEDTPAQTTTSGHLTVTDKDASEASFTPQSVKNAYGTFTLQANGNWKFDIDNTSTTVQALKEGEQIKFDLPVTSLDGTTGKVSITVIGTNDAAIIGQGQGDVGAGIVKEDTPAQTTASGHLTVTDKDASEASFTPQSVKNAYGTFTLQTNGDWKFDIDNSSTTVQALKEGEQAKFDLPVTSLDGTAGKVSITVIGTNDAPSSTGGAVTGSEDTVYAFKWNDFNAVDSDTAASSLSIKLSSLPADGILQFNGLTITNPAQFTISKADIDAGKLTFVPDANESGNNSFNTAGTGDQKSDYAKFDYQVNDGSASSDKVSMVVDIKPVADMPVISIGGISIVDGTTTTVTPPKGNGLIQQYYAPNTNDNLNTTTARTPTLIETALEGKTPTSTTLVSSADVYINNGASAPSGIATDSAYRVSGLVFLEEGKNYTFSGYVDDTSLLKIGGVELMNRPYDGYGTFTATPFVPSKSGYYTVEFLVYNASNVGAMDLNVSVNGAKAIDFNTSNFPLFSNLAQLESTGGLHSNMVATGDGGYYPQGISGQEDSFIKLFGLAAKLSDTDDSETLQSLSLTELKAGSTVFDGVHTYNAPSDSSALNLKGWDLNNLQIRPPRNFFGEYKVGLQAVSVENSTGETATNNAFVSIQVANTNDTPTTSDDSASIREDSTPNPITGNVLSNDSDVDGDKLVVQAINNIAANVGKAISGQFGQLTIDLDGNYRYTLDNNNPRVNALNDSDSLSEKFTYTVSDGKGGTSTATLTINIQGHTDPVVIMGSRFNDQIGDLFGESNNLWTNEKTEGTVIDLQLGGGSVAGAPNPNPSQRFQYTQSIDQVIDAGGGNDYVESGRGDDVIYAGDSDSAGYKFADILGQKLMTLDLGSLIDSSTQLFSATAGVSNPKADVVNGGSGHDAIFGQSGVDLLYGHTGNDYLDGGNENDALRGGLGNDVLRGGSGNDVLRGDAGDDVFLWMPGDQAVARGATAAGTGNEFGVGANVNVVKAATDVVMDFNQNVTAGNNDKLDMRDLLIGETHGSNDIGNLLNYLHVEKTRGSTVIHVSTAGEFNTGYSAGKEDQTIILQGVDLTGATDADIVKNLLQNNKLIVD</sequence>
<dbReference type="NCBIfam" id="NF012211">
    <property type="entry name" value="tand_rpt_95"/>
    <property type="match status" value="3"/>
</dbReference>
<dbReference type="InterPro" id="IPR019960">
    <property type="entry name" value="T1SS_VCA0849"/>
</dbReference>
<dbReference type="GO" id="GO:0016020">
    <property type="term" value="C:membrane"/>
    <property type="evidence" value="ECO:0007669"/>
    <property type="project" value="InterPro"/>
</dbReference>
<feature type="compositionally biased region" description="Low complexity" evidence="1">
    <location>
        <begin position="3831"/>
        <end position="3841"/>
    </location>
</feature>
<dbReference type="SUPFAM" id="SSF51120">
    <property type="entry name" value="beta-Roll"/>
    <property type="match status" value="1"/>
</dbReference>
<feature type="domain" description="Cadherin" evidence="2">
    <location>
        <begin position="3292"/>
        <end position="3387"/>
    </location>
</feature>
<feature type="region of interest" description="Disordered" evidence="1">
    <location>
        <begin position="3831"/>
        <end position="3860"/>
    </location>
</feature>
<dbReference type="Gene3D" id="2.60.40.3440">
    <property type="match status" value="3"/>
</dbReference>
<dbReference type="Proteomes" id="UP000515917">
    <property type="component" value="Chromosome"/>
</dbReference>
<feature type="compositionally biased region" description="Polar residues" evidence="1">
    <location>
        <begin position="3849"/>
        <end position="3860"/>
    </location>
</feature>
<accession>A0A7G3G551</accession>
<dbReference type="InterPro" id="IPR011049">
    <property type="entry name" value="Serralysin-like_metalloprot_C"/>
</dbReference>
<dbReference type="PRINTS" id="PR00313">
    <property type="entry name" value="CABNDNGRPT"/>
</dbReference>
<dbReference type="PROSITE" id="PS00330">
    <property type="entry name" value="HEMOLYSIN_CALCIUM"/>
    <property type="match status" value="1"/>
</dbReference>
<evidence type="ECO:0000313" key="4">
    <source>
        <dbReference type="Proteomes" id="UP000515917"/>
    </source>
</evidence>
<evidence type="ECO:0000256" key="1">
    <source>
        <dbReference type="SAM" id="MobiDB-lite"/>
    </source>
</evidence>
<proteinExistence type="predicted"/>
<dbReference type="InterPro" id="IPR013783">
    <property type="entry name" value="Ig-like_fold"/>
</dbReference>
<dbReference type="GO" id="GO:0005509">
    <property type="term" value="F:calcium ion binding"/>
    <property type="evidence" value="ECO:0007669"/>
    <property type="project" value="InterPro"/>
</dbReference>
<dbReference type="NCBIfam" id="TIGR03661">
    <property type="entry name" value="T1SS_VCA0849"/>
    <property type="match status" value="1"/>
</dbReference>
<dbReference type="Gene3D" id="2.60.40.10">
    <property type="entry name" value="Immunoglobulins"/>
    <property type="match status" value="28"/>
</dbReference>
<reference evidence="3 4" key="1">
    <citation type="submission" date="2018-01" db="EMBL/GenBank/DDBJ databases">
        <title>Genome sequence of Iodobacter sp. strain PCH194 isolated from Indian Trans-Himalaya.</title>
        <authorList>
            <person name="Kumar V."/>
            <person name="Thakur V."/>
            <person name="Kumar S."/>
            <person name="Singh D."/>
        </authorList>
    </citation>
    <scope>NUCLEOTIDE SEQUENCE [LARGE SCALE GENOMIC DNA]</scope>
    <source>
        <strain evidence="3 4">PCH194</strain>
    </source>
</reference>
<organism evidence="3 4">
    <name type="scientific">Iodobacter fluviatilis</name>
    <dbReference type="NCBI Taxonomy" id="537"/>
    <lineage>
        <taxon>Bacteria</taxon>
        <taxon>Pseudomonadati</taxon>
        <taxon>Pseudomonadota</taxon>
        <taxon>Betaproteobacteria</taxon>
        <taxon>Neisseriales</taxon>
        <taxon>Chitinibacteraceae</taxon>
        <taxon>Iodobacter</taxon>
    </lineage>
</organism>
<feature type="region of interest" description="Disordered" evidence="1">
    <location>
        <begin position="287"/>
        <end position="320"/>
    </location>
</feature>
<dbReference type="PROSITE" id="PS50268">
    <property type="entry name" value="CADHERIN_2"/>
    <property type="match status" value="1"/>
</dbReference>